<dbReference type="Proteomes" id="UP001472677">
    <property type="component" value="Unassembled WGS sequence"/>
</dbReference>
<evidence type="ECO:0000313" key="3">
    <source>
        <dbReference type="Proteomes" id="UP001472677"/>
    </source>
</evidence>
<evidence type="ECO:0000313" key="2">
    <source>
        <dbReference type="EMBL" id="KAK8564085.1"/>
    </source>
</evidence>
<feature type="region of interest" description="Disordered" evidence="1">
    <location>
        <begin position="1"/>
        <end position="63"/>
    </location>
</feature>
<accession>A0ABR2EQ02</accession>
<gene>
    <name evidence="2" type="ORF">V6N12_036216</name>
</gene>
<dbReference type="EMBL" id="JBBPBM010000011">
    <property type="protein sequence ID" value="KAK8564085.1"/>
    <property type="molecule type" value="Genomic_DNA"/>
</dbReference>
<sequence length="135" mass="14934">MKFLQELASCYRPPTSASPSLREEDEPFHTVAPLLSSRRHAKRVNKSAAGGEGSTSSATRHWRPVLHVITEDGVVCGSEAKNKIAEKRTLSENKSKGKYNTSKTHRVSHDENSFYSRNDGMGEPMSIPAFCPTPF</sequence>
<dbReference type="PANTHER" id="PTHR35318:SF2">
    <property type="entry name" value="OS08G0138900 PROTEIN"/>
    <property type="match status" value="1"/>
</dbReference>
<reference evidence="2 3" key="1">
    <citation type="journal article" date="2024" name="G3 (Bethesda)">
        <title>Genome assembly of Hibiscus sabdariffa L. provides insights into metabolisms of medicinal natural products.</title>
        <authorList>
            <person name="Kim T."/>
        </authorList>
    </citation>
    <scope>NUCLEOTIDE SEQUENCE [LARGE SCALE GENOMIC DNA]</scope>
    <source>
        <strain evidence="2">TK-2024</strain>
        <tissue evidence="2">Old leaves</tissue>
    </source>
</reference>
<proteinExistence type="predicted"/>
<protein>
    <submittedName>
        <fullName evidence="2">Uncharacterized protein</fullName>
    </submittedName>
</protein>
<organism evidence="2 3">
    <name type="scientific">Hibiscus sabdariffa</name>
    <name type="common">roselle</name>
    <dbReference type="NCBI Taxonomy" id="183260"/>
    <lineage>
        <taxon>Eukaryota</taxon>
        <taxon>Viridiplantae</taxon>
        <taxon>Streptophyta</taxon>
        <taxon>Embryophyta</taxon>
        <taxon>Tracheophyta</taxon>
        <taxon>Spermatophyta</taxon>
        <taxon>Magnoliopsida</taxon>
        <taxon>eudicotyledons</taxon>
        <taxon>Gunneridae</taxon>
        <taxon>Pentapetalae</taxon>
        <taxon>rosids</taxon>
        <taxon>malvids</taxon>
        <taxon>Malvales</taxon>
        <taxon>Malvaceae</taxon>
        <taxon>Malvoideae</taxon>
        <taxon>Hibiscus</taxon>
    </lineage>
</organism>
<name>A0ABR2EQ02_9ROSI</name>
<keyword evidence="3" id="KW-1185">Reference proteome</keyword>
<evidence type="ECO:0000256" key="1">
    <source>
        <dbReference type="SAM" id="MobiDB-lite"/>
    </source>
</evidence>
<comment type="caution">
    <text evidence="2">The sequence shown here is derived from an EMBL/GenBank/DDBJ whole genome shotgun (WGS) entry which is preliminary data.</text>
</comment>
<feature type="region of interest" description="Disordered" evidence="1">
    <location>
        <begin position="80"/>
        <end position="135"/>
    </location>
</feature>
<feature type="compositionally biased region" description="Basic and acidic residues" evidence="1">
    <location>
        <begin position="80"/>
        <end position="95"/>
    </location>
</feature>
<dbReference type="PANTHER" id="PTHR35318">
    <property type="entry name" value="BNAA10G08410D PROTEIN"/>
    <property type="match status" value="1"/>
</dbReference>